<dbReference type="PIRSF" id="PIRSF006483">
    <property type="entry name" value="Membrane_protein_YitT"/>
    <property type="match status" value="1"/>
</dbReference>
<dbReference type="PANTHER" id="PTHR33545:SF5">
    <property type="entry name" value="UPF0750 MEMBRANE PROTEIN YITT"/>
    <property type="match status" value="1"/>
</dbReference>
<feature type="domain" description="DUF2179" evidence="7">
    <location>
        <begin position="225"/>
        <end position="278"/>
    </location>
</feature>
<accession>A0ABS0J1W0</accession>
<sequence>MSTRKELAYSIRWNLLLLTVGSALFALGAQGIVARHGFLTGGIYGIALLAWYHTHLLTPAAWYLLCNIPLFVLGWLHVGRRFLLYSLYGMLATSLFAEVFRNVDLGVHDQLYAAVASGVICGAGGGIMLRSLGSGGGLDVAAIILHKRLGLGIGRFGFGFNAVLFTASLVSMPVDTVIASLIQVFIAAVTLEYVLALFNQRKVVFVISEHSRRIGHDLVSELGQGATFLQGRGGYSGDDREIVMTVTNNVQLKRMEELVFTVDPEALFIVENTFTVLGGQFARRKVY</sequence>
<evidence type="ECO:0000259" key="7">
    <source>
        <dbReference type="Pfam" id="PF10035"/>
    </source>
</evidence>
<comment type="caution">
    <text evidence="8">The sequence shown here is derived from an EMBL/GenBank/DDBJ whole genome shotgun (WGS) entry which is preliminary data.</text>
</comment>
<evidence type="ECO:0000256" key="4">
    <source>
        <dbReference type="ARBA" id="ARBA00022989"/>
    </source>
</evidence>
<evidence type="ECO:0000313" key="8">
    <source>
        <dbReference type="EMBL" id="MBG3876381.1"/>
    </source>
</evidence>
<reference evidence="8 9" key="1">
    <citation type="submission" date="2019-08" db="EMBL/GenBank/DDBJ databases">
        <authorList>
            <person name="Luo N."/>
        </authorList>
    </citation>
    <scope>NUCLEOTIDE SEQUENCE [LARGE SCALE GENOMIC DNA]</scope>
    <source>
        <strain evidence="8 9">NCIMB 9442</strain>
    </source>
</reference>
<keyword evidence="3 6" id="KW-0812">Transmembrane</keyword>
<dbReference type="Gene3D" id="3.30.70.120">
    <property type="match status" value="1"/>
</dbReference>
<dbReference type="Pfam" id="PF10035">
    <property type="entry name" value="DUF2179"/>
    <property type="match status" value="1"/>
</dbReference>
<dbReference type="RefSeq" id="WP_196608538.1">
    <property type="nucleotide sequence ID" value="NZ_VRYY01000110.1"/>
</dbReference>
<evidence type="ECO:0000256" key="1">
    <source>
        <dbReference type="ARBA" id="ARBA00004651"/>
    </source>
</evidence>
<dbReference type="InterPro" id="IPR015867">
    <property type="entry name" value="N-reg_PII/ATP_PRibTrfase_C"/>
</dbReference>
<evidence type="ECO:0000256" key="6">
    <source>
        <dbReference type="SAM" id="Phobius"/>
    </source>
</evidence>
<feature type="transmembrane region" description="Helical" evidence="6">
    <location>
        <begin position="149"/>
        <end position="171"/>
    </location>
</feature>
<evidence type="ECO:0000256" key="3">
    <source>
        <dbReference type="ARBA" id="ARBA00022692"/>
    </source>
</evidence>
<dbReference type="InterPro" id="IPR003740">
    <property type="entry name" value="YitT"/>
</dbReference>
<feature type="transmembrane region" description="Helical" evidence="6">
    <location>
        <begin position="177"/>
        <end position="198"/>
    </location>
</feature>
<organism evidence="8 9">
    <name type="scientific">Nitratidesulfovibrio oxamicus</name>
    <dbReference type="NCBI Taxonomy" id="32016"/>
    <lineage>
        <taxon>Bacteria</taxon>
        <taxon>Pseudomonadati</taxon>
        <taxon>Thermodesulfobacteriota</taxon>
        <taxon>Desulfovibrionia</taxon>
        <taxon>Desulfovibrionales</taxon>
        <taxon>Desulfovibrionaceae</taxon>
        <taxon>Nitratidesulfovibrio</taxon>
    </lineage>
</organism>
<feature type="transmembrane region" description="Helical" evidence="6">
    <location>
        <begin position="82"/>
        <end position="99"/>
    </location>
</feature>
<feature type="transmembrane region" description="Helical" evidence="6">
    <location>
        <begin position="55"/>
        <end position="75"/>
    </location>
</feature>
<keyword evidence="4 6" id="KW-1133">Transmembrane helix</keyword>
<gene>
    <name evidence="8" type="ORF">FVW20_04905</name>
</gene>
<evidence type="ECO:0000256" key="5">
    <source>
        <dbReference type="ARBA" id="ARBA00023136"/>
    </source>
</evidence>
<dbReference type="Pfam" id="PF02588">
    <property type="entry name" value="YitT_membrane"/>
    <property type="match status" value="1"/>
</dbReference>
<dbReference type="EMBL" id="VRYY01000110">
    <property type="protein sequence ID" value="MBG3876381.1"/>
    <property type="molecule type" value="Genomic_DNA"/>
</dbReference>
<dbReference type="CDD" id="cd16380">
    <property type="entry name" value="YitT_C"/>
    <property type="match status" value="1"/>
</dbReference>
<dbReference type="InterPro" id="IPR051461">
    <property type="entry name" value="UPF0750_membrane"/>
</dbReference>
<dbReference type="Proteomes" id="UP001194469">
    <property type="component" value="Unassembled WGS sequence"/>
</dbReference>
<dbReference type="InterPro" id="IPR019264">
    <property type="entry name" value="DUF2179"/>
</dbReference>
<evidence type="ECO:0000313" key="9">
    <source>
        <dbReference type="Proteomes" id="UP001194469"/>
    </source>
</evidence>
<name>A0ABS0J1W0_9BACT</name>
<protein>
    <submittedName>
        <fullName evidence="8">YitT family protein</fullName>
    </submittedName>
</protein>
<keyword evidence="5 6" id="KW-0472">Membrane</keyword>
<keyword evidence="2" id="KW-1003">Cell membrane</keyword>
<proteinExistence type="predicted"/>
<evidence type="ECO:0000256" key="2">
    <source>
        <dbReference type="ARBA" id="ARBA00022475"/>
    </source>
</evidence>
<dbReference type="PANTHER" id="PTHR33545">
    <property type="entry name" value="UPF0750 MEMBRANE PROTEIN YITT-RELATED"/>
    <property type="match status" value="1"/>
</dbReference>
<comment type="subcellular location">
    <subcellularLocation>
        <location evidence="1">Cell membrane</location>
        <topology evidence="1">Multi-pass membrane protein</topology>
    </subcellularLocation>
</comment>
<keyword evidence="9" id="KW-1185">Reference proteome</keyword>
<feature type="transmembrane region" description="Helical" evidence="6">
    <location>
        <begin position="111"/>
        <end position="129"/>
    </location>
</feature>